<evidence type="ECO:0000313" key="2">
    <source>
        <dbReference type="EMBL" id="SHI68767.1"/>
    </source>
</evidence>
<feature type="transmembrane region" description="Helical" evidence="1">
    <location>
        <begin position="12"/>
        <end position="27"/>
    </location>
</feature>
<keyword evidence="1" id="KW-1133">Transmembrane helix</keyword>
<dbReference type="Proteomes" id="UP000184292">
    <property type="component" value="Unassembled WGS sequence"/>
</dbReference>
<feature type="non-terminal residue" evidence="2">
    <location>
        <position position="30"/>
    </location>
</feature>
<protein>
    <submittedName>
        <fullName evidence="2">Uncharacterized protein</fullName>
    </submittedName>
</protein>
<organism evidence="2 4">
    <name type="scientific">Wenxinia saemankumensis</name>
    <dbReference type="NCBI Taxonomy" id="1447782"/>
    <lineage>
        <taxon>Bacteria</taxon>
        <taxon>Pseudomonadati</taxon>
        <taxon>Pseudomonadota</taxon>
        <taxon>Alphaproteobacteria</taxon>
        <taxon>Rhodobacterales</taxon>
        <taxon>Roseobacteraceae</taxon>
        <taxon>Wenxinia</taxon>
    </lineage>
</organism>
<evidence type="ECO:0000313" key="4">
    <source>
        <dbReference type="Proteomes" id="UP000184292"/>
    </source>
</evidence>
<reference evidence="2 4" key="1">
    <citation type="submission" date="2016-11" db="EMBL/GenBank/DDBJ databases">
        <authorList>
            <person name="Jaros S."/>
            <person name="Januszkiewicz K."/>
            <person name="Wedrychowicz H."/>
        </authorList>
    </citation>
    <scope>NUCLEOTIDE SEQUENCE [LARGE SCALE GENOMIC DNA]</scope>
    <source>
        <strain evidence="2 4">DSM 100565</strain>
    </source>
</reference>
<name>A0A1M6D6D2_9RHOB</name>
<keyword evidence="4" id="KW-1185">Reference proteome</keyword>
<keyword evidence="1" id="KW-0472">Membrane</keyword>
<proteinExistence type="predicted"/>
<evidence type="ECO:0000256" key="1">
    <source>
        <dbReference type="SAM" id="Phobius"/>
    </source>
</evidence>
<accession>A0A1M6D6D2</accession>
<evidence type="ECO:0000313" key="3">
    <source>
        <dbReference type="EMBL" id="SHJ29195.1"/>
    </source>
</evidence>
<sequence>MDGAAPDRRADLVGALWMVAAMAAFAVEDA</sequence>
<gene>
    <name evidence="3" type="ORF">SAMN05444417_0017</name>
    <name evidence="2" type="ORF">SAMN05444417_1544</name>
</gene>
<dbReference type="EMBL" id="FQYO01000002">
    <property type="protein sequence ID" value="SHI68767.1"/>
    <property type="molecule type" value="Genomic_DNA"/>
</dbReference>
<dbReference type="AlphaFoldDB" id="A0A1M6D6D2"/>
<dbReference type="EMBL" id="FQYO01000012">
    <property type="protein sequence ID" value="SHJ29195.1"/>
    <property type="molecule type" value="Genomic_DNA"/>
</dbReference>
<keyword evidence="1" id="KW-0812">Transmembrane</keyword>